<comment type="caution">
    <text evidence="1">The sequence shown here is derived from an EMBL/GenBank/DDBJ whole genome shotgun (WGS) entry which is preliminary data.</text>
</comment>
<accession>A0A6A4NU54</accession>
<reference evidence="2" key="1">
    <citation type="journal article" date="2020" name="Nat. Commun.">
        <title>Genome sequence of the cluster root forming white lupin.</title>
        <authorList>
            <person name="Hufnagel B."/>
            <person name="Marques A."/>
            <person name="Soriano A."/>
            <person name="Marques L."/>
            <person name="Divol F."/>
            <person name="Doumas P."/>
            <person name="Sallet E."/>
            <person name="Mancinotti D."/>
            <person name="Carrere S."/>
            <person name="Marande W."/>
            <person name="Arribat S."/>
            <person name="Keller J."/>
            <person name="Huneau C."/>
            <person name="Blein T."/>
            <person name="Aime D."/>
            <person name="Laguerre M."/>
            <person name="Taylor J."/>
            <person name="Schubert V."/>
            <person name="Nelson M."/>
            <person name="Geu-Flores F."/>
            <person name="Crespi M."/>
            <person name="Gallardo-Guerrero K."/>
            <person name="Delaux P.-M."/>
            <person name="Salse J."/>
            <person name="Berges H."/>
            <person name="Guyot R."/>
            <person name="Gouzy J."/>
            <person name="Peret B."/>
        </authorList>
    </citation>
    <scope>NUCLEOTIDE SEQUENCE [LARGE SCALE GENOMIC DNA]</scope>
    <source>
        <strain evidence="2">cv. Amiga</strain>
    </source>
</reference>
<dbReference type="Proteomes" id="UP000447434">
    <property type="component" value="Chromosome 21"/>
</dbReference>
<organism evidence="1 2">
    <name type="scientific">Lupinus albus</name>
    <name type="common">White lupine</name>
    <name type="synonym">Lupinus termis</name>
    <dbReference type="NCBI Taxonomy" id="3870"/>
    <lineage>
        <taxon>Eukaryota</taxon>
        <taxon>Viridiplantae</taxon>
        <taxon>Streptophyta</taxon>
        <taxon>Embryophyta</taxon>
        <taxon>Tracheophyta</taxon>
        <taxon>Spermatophyta</taxon>
        <taxon>Magnoliopsida</taxon>
        <taxon>eudicotyledons</taxon>
        <taxon>Gunneridae</taxon>
        <taxon>Pentapetalae</taxon>
        <taxon>rosids</taxon>
        <taxon>fabids</taxon>
        <taxon>Fabales</taxon>
        <taxon>Fabaceae</taxon>
        <taxon>Papilionoideae</taxon>
        <taxon>50 kb inversion clade</taxon>
        <taxon>genistoids sensu lato</taxon>
        <taxon>core genistoids</taxon>
        <taxon>Genisteae</taxon>
        <taxon>Lupinus</taxon>
    </lineage>
</organism>
<name>A0A6A4NU54_LUPAL</name>
<proteinExistence type="predicted"/>
<keyword evidence="2" id="KW-1185">Reference proteome</keyword>
<sequence>MSLWSKEQSFLTWSIECHCMNIFSSFGVLVFGKSPPGTLLNSLGLQDWF</sequence>
<dbReference type="AlphaFoldDB" id="A0A6A4NU54"/>
<protein>
    <submittedName>
        <fullName evidence="1">Uncharacterized protein</fullName>
    </submittedName>
</protein>
<evidence type="ECO:0000313" key="2">
    <source>
        <dbReference type="Proteomes" id="UP000447434"/>
    </source>
</evidence>
<gene>
    <name evidence="1" type="ORF">Lalb_Chr21g0315411</name>
</gene>
<evidence type="ECO:0000313" key="1">
    <source>
        <dbReference type="EMBL" id="KAE9590047.1"/>
    </source>
</evidence>
<dbReference type="EMBL" id="WOCE01000021">
    <property type="protein sequence ID" value="KAE9590047.1"/>
    <property type="molecule type" value="Genomic_DNA"/>
</dbReference>